<keyword evidence="10 13" id="KW-0067">ATP-binding</keyword>
<keyword evidence="5" id="KW-0723">Serine/threonine-protein kinase</keyword>
<dbReference type="Pfam" id="PF14780">
    <property type="entry name" value="NEPRO_N"/>
    <property type="match status" value="1"/>
</dbReference>
<evidence type="ECO:0000256" key="4">
    <source>
        <dbReference type="ARBA" id="ARBA00012513"/>
    </source>
</evidence>
<comment type="subcellular location">
    <subcellularLocation>
        <location evidence="2">Cytoplasm</location>
        <location evidence="2">Cytoskeleton</location>
        <location evidence="2">Cilium axoneme</location>
    </subcellularLocation>
    <subcellularLocation>
        <location evidence="1">Membrane</location>
    </subcellularLocation>
</comment>
<dbReference type="InterPro" id="IPR000719">
    <property type="entry name" value="Prot_kinase_dom"/>
</dbReference>
<keyword evidence="17" id="KW-1185">Reference proteome</keyword>
<dbReference type="Gene3D" id="1.10.510.10">
    <property type="entry name" value="Transferase(Phosphotransferase) domain 1"/>
    <property type="match status" value="2"/>
</dbReference>
<dbReference type="PROSITE" id="PS00108">
    <property type="entry name" value="PROTEIN_KINASE_ST"/>
    <property type="match status" value="2"/>
</dbReference>
<dbReference type="PROSITE" id="PS00107">
    <property type="entry name" value="PROTEIN_KINASE_ATP"/>
    <property type="match status" value="2"/>
</dbReference>
<dbReference type="Gene3D" id="3.80.10.10">
    <property type="entry name" value="Ribonuclease Inhibitor"/>
    <property type="match status" value="3"/>
</dbReference>
<keyword evidence="9" id="KW-0418">Kinase</keyword>
<dbReference type="InterPro" id="IPR013210">
    <property type="entry name" value="LRR_N_plant-typ"/>
</dbReference>
<dbReference type="GO" id="GO:0005524">
    <property type="term" value="F:ATP binding"/>
    <property type="evidence" value="ECO:0007669"/>
    <property type="project" value="UniProtKB-UniRule"/>
</dbReference>
<keyword evidence="16" id="KW-0675">Receptor</keyword>
<evidence type="ECO:0000256" key="13">
    <source>
        <dbReference type="PROSITE-ProRule" id="PRU10141"/>
    </source>
</evidence>
<comment type="similarity">
    <text evidence="3">Belongs to the protein kinase superfamily. Ser/Thr protein kinase family.</text>
</comment>
<evidence type="ECO:0000256" key="14">
    <source>
        <dbReference type="SAM" id="MobiDB-lite"/>
    </source>
</evidence>
<dbReference type="Pfam" id="PF00069">
    <property type="entry name" value="Pkinase"/>
    <property type="match status" value="2"/>
</dbReference>
<dbReference type="InterPro" id="IPR008271">
    <property type="entry name" value="Ser/Thr_kinase_AS"/>
</dbReference>
<dbReference type="EMBL" id="LHPG02000011">
    <property type="protein sequence ID" value="PRW45562.1"/>
    <property type="molecule type" value="Genomic_DNA"/>
</dbReference>
<dbReference type="SUPFAM" id="SSF56112">
    <property type="entry name" value="Protein kinase-like (PK-like)"/>
    <property type="match status" value="2"/>
</dbReference>
<feature type="domain" description="Protein kinase" evidence="15">
    <location>
        <begin position="939"/>
        <end position="1180"/>
    </location>
</feature>
<dbReference type="PANTHER" id="PTHR48006">
    <property type="entry name" value="LEUCINE-RICH REPEAT-CONTAINING PROTEIN DDB_G0281931-RELATED"/>
    <property type="match status" value="1"/>
</dbReference>
<feature type="domain" description="Protein kinase" evidence="15">
    <location>
        <begin position="1557"/>
        <end position="1802"/>
    </location>
</feature>
<comment type="catalytic activity">
    <reaction evidence="12">
        <text>L-seryl-[protein] + ATP = O-phospho-L-seryl-[protein] + ADP + H(+)</text>
        <dbReference type="Rhea" id="RHEA:17989"/>
        <dbReference type="Rhea" id="RHEA-COMP:9863"/>
        <dbReference type="Rhea" id="RHEA-COMP:11604"/>
        <dbReference type="ChEBI" id="CHEBI:15378"/>
        <dbReference type="ChEBI" id="CHEBI:29999"/>
        <dbReference type="ChEBI" id="CHEBI:30616"/>
        <dbReference type="ChEBI" id="CHEBI:83421"/>
        <dbReference type="ChEBI" id="CHEBI:456216"/>
        <dbReference type="EC" id="2.7.11.1"/>
    </reaction>
</comment>
<keyword evidence="6" id="KW-0433">Leucine-rich repeat</keyword>
<sequence length="1980" mass="209660">MPSALDCVVGPEWAAAAGGIATGHLEAALARPDLWREVALLEKLLYKNANQHRGALHFQRLQEVRRLLRLLRGMQLDRRAAELHAALSAAKQRGALPTGSGLMAYGGDRRRLPSHQSAAALLRCLLAACQLVEELATAVHRASLQLLAQLAHSFFMPLCLTALATLARIQVLAGQLMLDAVRAYNGIAEVAALLPLDPAAAAADARPDSAAAAAAAAAAGEAAGGSTPGGGSKGGSEDLPQMLRAEWRGGLPQLERLPCPLGESLAAQAAAACARYAMHVVPAEQQVAATAVVLEEGLPAAGQPAAGRLGKQQRAAAAAAPVLAVMEDRGVPISREAFAAAAATHASPAAAAAAAADAWADAADSDEEAEAASAAAEEGSAPAEVPAAAVPAVLGVVEDVVEERRTRSGAVEVASLMEGEARGHIYRRSTVLLGGGQLRAQGPKGGKRQAGAAGSGAAGAATAAAATMRHIAHQRVPRPTTMRRRQLAAAVLLLLAVLVQQPHPAVAEGAALDEGPVMRRLRQAANDAGLVKKDEAKDSGWRLDDPTHHCNWSRVACANGRVTEIKWSQRTIVDGSQEPAPERDTKPTAFLLPELAQLHYLTTLDLQAELNEPGLPDEWLHSGAFPRLQNLLLAIATVSVPEPLPPIEPGALPRLKRFNLMLEWQEQPVPLPPSWGTPGVWPLLRELVLVTPVQLPLPASWGRGFPSLRQLAVNGALSKEHGPLELAKGGAAAAGASKQAPQPLPAEWAGGFPNLETLMLAGLGLGGTFPVALQAKGSFPRLRKLSLDLNQLSGRLPAALLCNLRSVKVLMLGSNNLTGPLPEQWGRCPNRLEELLLSVNQLTGPAFPPAWVAPNSTLNLSILSLAANPGLEGTLPPSLNWPKLHSIYAQGTQVHGSVPEQWCAAVFAGNVRIMLTDAAVDLAFLRIEAAHLQFVAEKDGSLVQLGEGAHGVVFLAKLQGTYVAAKVFEVQPGMDTIHFWQEVELLKRCMHPRIVAVHGVAVHGDLLMVAMQLMLGGSLRAALLHPETREVLRWSTQGWRVALDIAEAVAYLHEEAHILHSDIKSANVLLSLDGRAALTDLGVAQVMESTARTAVGGSNLYAAPEQLLGERCTLAADIYSLGMLLAELTTGHVIVKRGQWELPRPPDDCPQDVADLIAQCVSSDPRQRPTAAEVLRRLRASGSSEDGGCWQGGLTRTYDAGVRAMCLPQLAAALLLLAAVLVQQPHPAAAADGAALDEGTIMRRLRQAANDAGLVEKQAGTWAGWGPQDTAIHHCSWQGVTCDTSQHVTRIQRKSSLPLRSELPPPSNTTVLLPELAQLPFLTSLEMDIGMALPGMPQEWGQAGAFRRLESLVLNLPAFTAPDPLPAAKGSFPQLRELELGSNFLSGRLPAHIVCNLPSLGQLKLGNNFFTGGLPAEWAACENDLSGFAVMRNQLTGLAFPPAWLAPNSTLDLPYYEITDNPGLVGSLPPSLNWSRLEILYVRGTGVDGRIPEQWCHARFARRIRQIDIDAVREPGRSDHPASTAYGATVPLVRRWGLLTDSLRMAAADLQFIAEPDGALVQLGEGAHGVVYLGKLQDTYVAVKVFAVQQGVDSQVFWHEISLLQRCIHPRIVPVLGVAVNGELLMVAMQLMLGGSLRVALTDPERQDELRWSNRGRRVALDVAEAVAYLHNEARILHSDVKSANVLLSLDGRAALTDLGVGQVMESTARTAAGGSNLYAAPEQLLGERCTLAVDIYSLGLLLVELTTRARIIKRGQWELPRPPDDCPQDVADLIGQCLSSDPRQRPTAAEALRRLRASGTLCCSTVSQLPAQADQRREKAALPLPFRRSTMARSSTVLLALCFCAAVAVAAAAVGPASNCAATAAGLPGGWQAAETVPDNAVTAVLTSLNDNNSTIVWMPCSDPAVTLEQACSQVVAGENYQFVASFACPAPSNSTLQVEAIVYVPLPSSNELPEVTSLQVLNVDGSIVSPPEVVVSAV</sequence>
<dbReference type="PROSITE" id="PS50011">
    <property type="entry name" value="PROTEIN_KINASE_DOM"/>
    <property type="match status" value="2"/>
</dbReference>
<comment type="caution">
    <text evidence="16">The sequence shown here is derived from an EMBL/GenBank/DDBJ whole genome shotgun (WGS) entry which is preliminary data.</text>
</comment>
<dbReference type="GO" id="GO:0005930">
    <property type="term" value="C:axoneme"/>
    <property type="evidence" value="ECO:0007669"/>
    <property type="project" value="UniProtKB-SubCell"/>
</dbReference>
<accession>A0A2P6TMK8</accession>
<dbReference type="InterPro" id="IPR011009">
    <property type="entry name" value="Kinase-like_dom_sf"/>
</dbReference>
<comment type="catalytic activity">
    <reaction evidence="11">
        <text>L-threonyl-[protein] + ATP = O-phospho-L-threonyl-[protein] + ADP + H(+)</text>
        <dbReference type="Rhea" id="RHEA:46608"/>
        <dbReference type="Rhea" id="RHEA-COMP:11060"/>
        <dbReference type="Rhea" id="RHEA-COMP:11605"/>
        <dbReference type="ChEBI" id="CHEBI:15378"/>
        <dbReference type="ChEBI" id="CHEBI:30013"/>
        <dbReference type="ChEBI" id="CHEBI:30616"/>
        <dbReference type="ChEBI" id="CHEBI:61977"/>
        <dbReference type="ChEBI" id="CHEBI:456216"/>
        <dbReference type="EC" id="2.7.11.1"/>
    </reaction>
</comment>
<dbReference type="PANTHER" id="PTHR48006:SF102">
    <property type="entry name" value="LEUCINE-RICH REPEAT-CONTAINING PROTEIN DDB_G0281931-RELATED"/>
    <property type="match status" value="1"/>
</dbReference>
<dbReference type="InterPro" id="IPR027951">
    <property type="entry name" value="Nepro_N"/>
</dbReference>
<evidence type="ECO:0000256" key="1">
    <source>
        <dbReference type="ARBA" id="ARBA00004370"/>
    </source>
</evidence>
<name>A0A2P6TMK8_CHLSO</name>
<dbReference type="GO" id="GO:0004672">
    <property type="term" value="F:protein kinase activity"/>
    <property type="evidence" value="ECO:0007669"/>
    <property type="project" value="InterPro"/>
</dbReference>
<evidence type="ECO:0000256" key="6">
    <source>
        <dbReference type="ARBA" id="ARBA00022614"/>
    </source>
</evidence>
<dbReference type="Gene3D" id="3.30.200.20">
    <property type="entry name" value="Phosphorylase Kinase, domain 1"/>
    <property type="match status" value="1"/>
</dbReference>
<dbReference type="OrthoDB" id="4062651at2759"/>
<dbReference type="SUPFAM" id="SSF52047">
    <property type="entry name" value="RNI-like"/>
    <property type="match status" value="1"/>
</dbReference>
<evidence type="ECO:0000259" key="15">
    <source>
        <dbReference type="PROSITE" id="PS50011"/>
    </source>
</evidence>
<dbReference type="SUPFAM" id="SSF52058">
    <property type="entry name" value="L domain-like"/>
    <property type="match status" value="1"/>
</dbReference>
<feature type="binding site" evidence="13">
    <location>
        <position position="1584"/>
    </location>
    <ligand>
        <name>ATP</name>
        <dbReference type="ChEBI" id="CHEBI:30616"/>
    </ligand>
</feature>
<dbReference type="Proteomes" id="UP000239899">
    <property type="component" value="Unassembled WGS sequence"/>
</dbReference>
<dbReference type="InterPro" id="IPR051824">
    <property type="entry name" value="LRR_Rcpt-Like_S/T_Kinase"/>
</dbReference>
<organism evidence="16 17">
    <name type="scientific">Chlorella sorokiniana</name>
    <name type="common">Freshwater green alga</name>
    <dbReference type="NCBI Taxonomy" id="3076"/>
    <lineage>
        <taxon>Eukaryota</taxon>
        <taxon>Viridiplantae</taxon>
        <taxon>Chlorophyta</taxon>
        <taxon>core chlorophytes</taxon>
        <taxon>Trebouxiophyceae</taxon>
        <taxon>Chlorellales</taxon>
        <taxon>Chlorellaceae</taxon>
        <taxon>Chlorella clade</taxon>
        <taxon>Chlorella</taxon>
    </lineage>
</organism>
<dbReference type="InterPro" id="IPR032675">
    <property type="entry name" value="LRR_dom_sf"/>
</dbReference>
<dbReference type="InterPro" id="IPR017441">
    <property type="entry name" value="Protein_kinase_ATP_BS"/>
</dbReference>
<feature type="region of interest" description="Disordered" evidence="14">
    <location>
        <begin position="361"/>
        <end position="384"/>
    </location>
</feature>
<evidence type="ECO:0000256" key="12">
    <source>
        <dbReference type="ARBA" id="ARBA00048679"/>
    </source>
</evidence>
<dbReference type="SMART" id="SM00220">
    <property type="entry name" value="S_TKc"/>
    <property type="match status" value="2"/>
</dbReference>
<evidence type="ECO:0000256" key="11">
    <source>
        <dbReference type="ARBA" id="ARBA00047899"/>
    </source>
</evidence>
<keyword evidence="7" id="KW-0808">Transferase</keyword>
<evidence type="ECO:0000313" key="16">
    <source>
        <dbReference type="EMBL" id="PRW45562.1"/>
    </source>
</evidence>
<keyword evidence="8 13" id="KW-0547">Nucleotide-binding</keyword>
<dbReference type="GO" id="GO:0016020">
    <property type="term" value="C:membrane"/>
    <property type="evidence" value="ECO:0007669"/>
    <property type="project" value="UniProtKB-SubCell"/>
</dbReference>
<protein>
    <recommendedName>
        <fullName evidence="4">non-specific serine/threonine protein kinase</fullName>
        <ecNumber evidence="4">2.7.11.1</ecNumber>
    </recommendedName>
</protein>
<reference evidence="16 17" key="1">
    <citation type="journal article" date="2018" name="Plant J.">
        <title>Genome sequences of Chlorella sorokiniana UTEX 1602 and Micractinium conductrix SAG 241.80: implications to maltose excretion by a green alga.</title>
        <authorList>
            <person name="Arriola M.B."/>
            <person name="Velmurugan N."/>
            <person name="Zhang Y."/>
            <person name="Plunkett M.H."/>
            <person name="Hondzo H."/>
            <person name="Barney B.M."/>
        </authorList>
    </citation>
    <scope>NUCLEOTIDE SEQUENCE [LARGE SCALE GENOMIC DNA]</scope>
    <source>
        <strain evidence="17">UTEX 1602</strain>
    </source>
</reference>
<dbReference type="EC" id="2.7.11.1" evidence="4"/>
<evidence type="ECO:0000256" key="9">
    <source>
        <dbReference type="ARBA" id="ARBA00022777"/>
    </source>
</evidence>
<evidence type="ECO:0000313" key="17">
    <source>
        <dbReference type="Proteomes" id="UP000239899"/>
    </source>
</evidence>
<gene>
    <name evidence="16" type="ORF">C2E21_5937</name>
</gene>
<feature type="binding site" evidence="13">
    <location>
        <position position="966"/>
    </location>
    <ligand>
        <name>ATP</name>
        <dbReference type="ChEBI" id="CHEBI:30616"/>
    </ligand>
</feature>
<evidence type="ECO:0000256" key="8">
    <source>
        <dbReference type="ARBA" id="ARBA00022741"/>
    </source>
</evidence>
<evidence type="ECO:0000256" key="10">
    <source>
        <dbReference type="ARBA" id="ARBA00022840"/>
    </source>
</evidence>
<evidence type="ECO:0000256" key="2">
    <source>
        <dbReference type="ARBA" id="ARBA00004430"/>
    </source>
</evidence>
<evidence type="ECO:0000256" key="7">
    <source>
        <dbReference type="ARBA" id="ARBA00022679"/>
    </source>
</evidence>
<proteinExistence type="inferred from homology"/>
<feature type="compositionally biased region" description="Low complexity" evidence="14">
    <location>
        <begin position="371"/>
        <end position="384"/>
    </location>
</feature>
<dbReference type="Pfam" id="PF08263">
    <property type="entry name" value="LRRNT_2"/>
    <property type="match status" value="2"/>
</dbReference>
<evidence type="ECO:0000256" key="3">
    <source>
        <dbReference type="ARBA" id="ARBA00008684"/>
    </source>
</evidence>
<evidence type="ECO:0000256" key="5">
    <source>
        <dbReference type="ARBA" id="ARBA00022527"/>
    </source>
</evidence>